<dbReference type="GO" id="GO:0005524">
    <property type="term" value="F:ATP binding"/>
    <property type="evidence" value="ECO:0007669"/>
    <property type="project" value="UniProtKB-KW"/>
</dbReference>
<dbReference type="InterPro" id="IPR036640">
    <property type="entry name" value="ABC1_TM_sf"/>
</dbReference>
<evidence type="ECO:0000313" key="11">
    <source>
        <dbReference type="EMBL" id="QIS07981.1"/>
    </source>
</evidence>
<feature type="domain" description="ABC transmembrane type-1" evidence="10">
    <location>
        <begin position="58"/>
        <end position="340"/>
    </location>
</feature>
<dbReference type="InterPro" id="IPR027417">
    <property type="entry name" value="P-loop_NTPase"/>
</dbReference>
<name>A0A6G9Y457_9NOCA</name>
<dbReference type="PROSITE" id="PS00211">
    <property type="entry name" value="ABC_TRANSPORTER_1"/>
    <property type="match status" value="1"/>
</dbReference>
<dbReference type="SUPFAM" id="SSF52540">
    <property type="entry name" value="P-loop containing nucleoside triphosphate hydrolases"/>
    <property type="match status" value="1"/>
</dbReference>
<dbReference type="GO" id="GO:0015421">
    <property type="term" value="F:ABC-type oligopeptide transporter activity"/>
    <property type="evidence" value="ECO:0007669"/>
    <property type="project" value="TreeGrafter"/>
</dbReference>
<dbReference type="InterPro" id="IPR017871">
    <property type="entry name" value="ABC_transporter-like_CS"/>
</dbReference>
<dbReference type="Gene3D" id="3.40.50.300">
    <property type="entry name" value="P-loop containing nucleotide triphosphate hydrolases"/>
    <property type="match status" value="1"/>
</dbReference>
<evidence type="ECO:0000256" key="3">
    <source>
        <dbReference type="ARBA" id="ARBA00022741"/>
    </source>
</evidence>
<dbReference type="AlphaFoldDB" id="A0A6G9Y457"/>
<dbReference type="InterPro" id="IPR039421">
    <property type="entry name" value="Type_1_exporter"/>
</dbReference>
<keyword evidence="3" id="KW-0547">Nucleotide-binding</keyword>
<accession>A0A6G9Y457</accession>
<comment type="subcellular location">
    <subcellularLocation>
        <location evidence="1">Cell membrane</location>
        <topology evidence="1">Multi-pass membrane protein</topology>
    </subcellularLocation>
</comment>
<sequence>MGQAGGPGQSGRPRSACADQVMSGPVPGGQPTTAVRVRVMAAGRMAVVAAPGVLAFHLVFTLITGVLPVVGAWLTTLMLDSIVAKAGADVLLWLAVGLGGTSAATAVGPQVTRYLRAQLDREVGLVAQDRLFTAVEGFDGLRRFEDPRFLDRLRLAQQAGGATPGAVIDGALGIARAVLTISGFLGSLLLLSPLITVIVLAAGVPTVVAELRLSRRRARMLWDIGPVERKEIFYSRLLSSVEAAKEVRLFGIGAFLRDRMNAERRTANRAKQLVDRREAGIQAGAALLAAVVASSGLLWAIYQALDGRFSVGRVTLFAAAVAGVQGALISFAGDLARSHQALSIFDNYLAVLSADPDLPVADPPLALPELRSGIEFRDVWFRYADDHPWVLRGVNLRVPRGTSLALVGANGAGKSTLVKLLCRFYDPTRGTILWDGTDISKVDPAALRARICAVFQDYMQYDLTAAENIGVGDLDALRDRPRLTAAADLAGVHRKLAGLPRGYDTLLSRVFFMEADKDNPETGVVLSGGQWQRIALARAFLRDRRELMILDEPSAGLDASAEHRIHCSLRRHRAGRTSLLISHRLAAVREADHIAVLSEGRIVEQGNHAQLMAAGGEYAGLFTTQAAGYRDAIGAEALA</sequence>
<dbReference type="GO" id="GO:0005886">
    <property type="term" value="C:plasma membrane"/>
    <property type="evidence" value="ECO:0007669"/>
    <property type="project" value="UniProtKB-SubCell"/>
</dbReference>
<dbReference type="GO" id="GO:0016887">
    <property type="term" value="F:ATP hydrolysis activity"/>
    <property type="evidence" value="ECO:0007669"/>
    <property type="project" value="InterPro"/>
</dbReference>
<keyword evidence="12" id="KW-1185">Reference proteome</keyword>
<dbReference type="InterPro" id="IPR003593">
    <property type="entry name" value="AAA+_ATPase"/>
</dbReference>
<evidence type="ECO:0000256" key="5">
    <source>
        <dbReference type="ARBA" id="ARBA00022989"/>
    </source>
</evidence>
<dbReference type="InterPro" id="IPR003439">
    <property type="entry name" value="ABC_transporter-like_ATP-bd"/>
</dbReference>
<gene>
    <name evidence="11" type="ORF">F5544_00230</name>
</gene>
<evidence type="ECO:0000256" key="1">
    <source>
        <dbReference type="ARBA" id="ARBA00004651"/>
    </source>
</evidence>
<evidence type="ECO:0000313" key="12">
    <source>
        <dbReference type="Proteomes" id="UP000503540"/>
    </source>
</evidence>
<dbReference type="PROSITE" id="PS50893">
    <property type="entry name" value="ABC_TRANSPORTER_2"/>
    <property type="match status" value="1"/>
</dbReference>
<dbReference type="KEGG" id="nah:F5544_00230"/>
<feature type="domain" description="ABC transporter" evidence="9">
    <location>
        <begin position="374"/>
        <end position="624"/>
    </location>
</feature>
<keyword evidence="6 8" id="KW-0472">Membrane</keyword>
<dbReference type="InterPro" id="IPR011527">
    <property type="entry name" value="ABC1_TM_dom"/>
</dbReference>
<evidence type="ECO:0000256" key="8">
    <source>
        <dbReference type="SAM" id="Phobius"/>
    </source>
</evidence>
<dbReference type="PROSITE" id="PS50929">
    <property type="entry name" value="ABC_TM1F"/>
    <property type="match status" value="1"/>
</dbReference>
<dbReference type="Pfam" id="PF00005">
    <property type="entry name" value="ABC_tran"/>
    <property type="match status" value="1"/>
</dbReference>
<dbReference type="SMART" id="SM00382">
    <property type="entry name" value="AAA"/>
    <property type="match status" value="1"/>
</dbReference>
<proteinExistence type="predicted"/>
<dbReference type="EMBL" id="CP046172">
    <property type="protein sequence ID" value="QIS07981.1"/>
    <property type="molecule type" value="Genomic_DNA"/>
</dbReference>
<dbReference type="PANTHER" id="PTHR43394:SF1">
    <property type="entry name" value="ATP-BINDING CASSETTE SUB-FAMILY B MEMBER 10, MITOCHONDRIAL"/>
    <property type="match status" value="1"/>
</dbReference>
<dbReference type="PANTHER" id="PTHR43394">
    <property type="entry name" value="ATP-DEPENDENT PERMEASE MDL1, MITOCHONDRIAL"/>
    <property type="match status" value="1"/>
</dbReference>
<reference evidence="11 12" key="1">
    <citation type="journal article" date="2019" name="ACS Chem. Biol.">
        <title>Identification and Mobilization of a Cryptic Antibiotic Biosynthesis Gene Locus from a Human-Pathogenic Nocardia Isolate.</title>
        <authorList>
            <person name="Herisse M."/>
            <person name="Ishida K."/>
            <person name="Porter J.L."/>
            <person name="Howden B."/>
            <person name="Hertweck C."/>
            <person name="Stinear T.P."/>
            <person name="Pidot S.J."/>
        </authorList>
    </citation>
    <scope>NUCLEOTIDE SEQUENCE [LARGE SCALE GENOMIC DNA]</scope>
    <source>
        <strain evidence="11 12">AUSMDU00012717</strain>
    </source>
</reference>
<evidence type="ECO:0000256" key="6">
    <source>
        <dbReference type="ARBA" id="ARBA00023136"/>
    </source>
</evidence>
<keyword evidence="5 8" id="KW-1133">Transmembrane helix</keyword>
<keyword evidence="2 8" id="KW-0812">Transmembrane</keyword>
<feature type="transmembrane region" description="Helical" evidence="8">
    <location>
        <begin position="191"/>
        <end position="211"/>
    </location>
</feature>
<evidence type="ECO:0000256" key="4">
    <source>
        <dbReference type="ARBA" id="ARBA00022840"/>
    </source>
</evidence>
<evidence type="ECO:0000256" key="7">
    <source>
        <dbReference type="SAM" id="MobiDB-lite"/>
    </source>
</evidence>
<dbReference type="SUPFAM" id="SSF90123">
    <property type="entry name" value="ABC transporter transmembrane region"/>
    <property type="match status" value="1"/>
</dbReference>
<feature type="transmembrane region" description="Helical" evidence="8">
    <location>
        <begin position="90"/>
        <end position="111"/>
    </location>
</feature>
<feature type="region of interest" description="Disordered" evidence="7">
    <location>
        <begin position="1"/>
        <end position="29"/>
    </location>
</feature>
<evidence type="ECO:0000259" key="9">
    <source>
        <dbReference type="PROSITE" id="PS50893"/>
    </source>
</evidence>
<protein>
    <submittedName>
        <fullName evidence="11">ATP-binding cassette domain-containing protein</fullName>
    </submittedName>
</protein>
<feature type="transmembrane region" description="Helical" evidence="8">
    <location>
        <begin position="314"/>
        <end position="333"/>
    </location>
</feature>
<dbReference type="Proteomes" id="UP000503540">
    <property type="component" value="Chromosome"/>
</dbReference>
<evidence type="ECO:0000256" key="2">
    <source>
        <dbReference type="ARBA" id="ARBA00022692"/>
    </source>
</evidence>
<evidence type="ECO:0000259" key="10">
    <source>
        <dbReference type="PROSITE" id="PS50929"/>
    </source>
</evidence>
<organism evidence="11 12">
    <name type="scientific">Nocardia arthritidis</name>
    <dbReference type="NCBI Taxonomy" id="228602"/>
    <lineage>
        <taxon>Bacteria</taxon>
        <taxon>Bacillati</taxon>
        <taxon>Actinomycetota</taxon>
        <taxon>Actinomycetes</taxon>
        <taxon>Mycobacteriales</taxon>
        <taxon>Nocardiaceae</taxon>
        <taxon>Nocardia</taxon>
    </lineage>
</organism>
<dbReference type="Gene3D" id="1.20.1560.10">
    <property type="entry name" value="ABC transporter type 1, transmembrane domain"/>
    <property type="match status" value="1"/>
</dbReference>
<feature type="transmembrane region" description="Helical" evidence="8">
    <location>
        <begin position="46"/>
        <end position="70"/>
    </location>
</feature>
<feature type="transmembrane region" description="Helical" evidence="8">
    <location>
        <begin position="279"/>
        <end position="302"/>
    </location>
</feature>
<keyword evidence="4 11" id="KW-0067">ATP-binding</keyword>